<evidence type="ECO:0000256" key="1">
    <source>
        <dbReference type="SAM" id="Phobius"/>
    </source>
</evidence>
<feature type="transmembrane region" description="Helical" evidence="1">
    <location>
        <begin position="35"/>
        <end position="55"/>
    </location>
</feature>
<gene>
    <name evidence="2" type="ORF">IW245_003065</name>
</gene>
<keyword evidence="1" id="KW-0812">Transmembrane</keyword>
<evidence type="ECO:0000313" key="3">
    <source>
        <dbReference type="Proteomes" id="UP000622552"/>
    </source>
</evidence>
<evidence type="ECO:0000313" key="2">
    <source>
        <dbReference type="EMBL" id="MBG6136871.1"/>
    </source>
</evidence>
<protein>
    <submittedName>
        <fullName evidence="2">Membrane-associated phospholipid phosphatase</fullName>
    </submittedName>
</protein>
<keyword evidence="1" id="KW-0472">Membrane</keyword>
<dbReference type="Pfam" id="PF11239">
    <property type="entry name" value="DUF3040"/>
    <property type="match status" value="1"/>
</dbReference>
<name>A0A8J7GFK7_9ACTN</name>
<proteinExistence type="predicted"/>
<feature type="transmembrane region" description="Helical" evidence="1">
    <location>
        <begin position="61"/>
        <end position="79"/>
    </location>
</feature>
<reference evidence="2" key="1">
    <citation type="submission" date="2020-11" db="EMBL/GenBank/DDBJ databases">
        <title>Sequencing the genomes of 1000 actinobacteria strains.</title>
        <authorList>
            <person name="Klenk H.-P."/>
        </authorList>
    </citation>
    <scope>NUCLEOTIDE SEQUENCE</scope>
    <source>
        <strain evidence="2">DSM 45356</strain>
    </source>
</reference>
<organism evidence="2 3">
    <name type="scientific">Longispora fulva</name>
    <dbReference type="NCBI Taxonomy" id="619741"/>
    <lineage>
        <taxon>Bacteria</taxon>
        <taxon>Bacillati</taxon>
        <taxon>Actinomycetota</taxon>
        <taxon>Actinomycetes</taxon>
        <taxon>Micromonosporales</taxon>
        <taxon>Micromonosporaceae</taxon>
        <taxon>Longispora</taxon>
    </lineage>
</organism>
<keyword evidence="1" id="KW-1133">Transmembrane helix</keyword>
<dbReference type="InterPro" id="IPR021401">
    <property type="entry name" value="DUF3040"/>
</dbReference>
<keyword evidence="3" id="KW-1185">Reference proteome</keyword>
<dbReference type="RefSeq" id="WP_197003790.1">
    <property type="nucleotide sequence ID" value="NZ_BONS01000016.1"/>
</dbReference>
<sequence>MLNQDDRRRLEAIERRLEAEDPRFVARMRRPRPRAWIWILVGYVVASVAIPTLGLRGHWPSVMPALLLGLLLALAAWWASRRRKAVERR</sequence>
<dbReference type="AlphaFoldDB" id="A0A8J7GFK7"/>
<dbReference type="Proteomes" id="UP000622552">
    <property type="component" value="Unassembled WGS sequence"/>
</dbReference>
<accession>A0A8J7GFK7</accession>
<dbReference type="EMBL" id="JADOUF010000001">
    <property type="protein sequence ID" value="MBG6136871.1"/>
    <property type="molecule type" value="Genomic_DNA"/>
</dbReference>
<comment type="caution">
    <text evidence="2">The sequence shown here is derived from an EMBL/GenBank/DDBJ whole genome shotgun (WGS) entry which is preliminary data.</text>
</comment>